<gene>
    <name evidence="1" type="ORF">B4102_3512</name>
</gene>
<comment type="caution">
    <text evidence="1">The sequence shown here is derived from an EMBL/GenBank/DDBJ whole genome shotgun (WGS) entry which is preliminary data.</text>
</comment>
<keyword evidence="2" id="KW-1185">Reference proteome</keyword>
<sequence length="186" mass="21171">MAEQQLKIRDSVPLITKDTPLQKTIPASDIEKYLSGEYVGIGGYIAKFYDVGHIKNCDDVVESFRLDYTSWNGNRLFSVDGNVYGKIKFTTNNVDNIEIPYGERFGGTNTDGPPCTQNGFTGSRNGEFVPEWHFNNRYFPDNGAELYRVTDGTEKLVAIFDSDLKLFIPVKYWEVKNDKTRVLKET</sequence>
<dbReference type="STRING" id="46224.B4102_3512"/>
<dbReference type="PATRIC" id="fig|46224.3.peg.4054"/>
<evidence type="ECO:0000313" key="1">
    <source>
        <dbReference type="EMBL" id="KYC98001.1"/>
    </source>
</evidence>
<dbReference type="OrthoDB" id="6636741at2"/>
<organism evidence="1 2">
    <name type="scientific">Heyndrickxia sporothermodurans</name>
    <dbReference type="NCBI Taxonomy" id="46224"/>
    <lineage>
        <taxon>Bacteria</taxon>
        <taxon>Bacillati</taxon>
        <taxon>Bacillota</taxon>
        <taxon>Bacilli</taxon>
        <taxon>Bacillales</taxon>
        <taxon>Bacillaceae</taxon>
        <taxon>Heyndrickxia</taxon>
    </lineage>
</organism>
<dbReference type="Proteomes" id="UP000075666">
    <property type="component" value="Unassembled WGS sequence"/>
</dbReference>
<evidence type="ECO:0000313" key="2">
    <source>
        <dbReference type="Proteomes" id="UP000075666"/>
    </source>
</evidence>
<reference evidence="1 2" key="1">
    <citation type="submission" date="2016-01" db="EMBL/GenBank/DDBJ databases">
        <title>Genome Sequences of Twelve Sporeforming Bacillus Species Isolated from Foods.</title>
        <authorList>
            <person name="Berendsen E.M."/>
            <person name="Wells-Bennik M.H."/>
            <person name="Krawcyk A.O."/>
            <person name="De Jong A."/>
            <person name="Holsappel S."/>
            <person name="Eijlander R.T."/>
            <person name="Kuipers O.P."/>
        </authorList>
    </citation>
    <scope>NUCLEOTIDE SEQUENCE [LARGE SCALE GENOMIC DNA]</scope>
    <source>
        <strain evidence="1 2">B4102</strain>
    </source>
</reference>
<name>A0A150KNH3_9BACI</name>
<protein>
    <submittedName>
        <fullName evidence="1">Uncharacterized protein</fullName>
    </submittedName>
</protein>
<dbReference type="RefSeq" id="WP_066233664.1">
    <property type="nucleotide sequence ID" value="NZ_JARMRX010000010.1"/>
</dbReference>
<dbReference type="EMBL" id="LQYN01000082">
    <property type="protein sequence ID" value="KYC98001.1"/>
    <property type="molecule type" value="Genomic_DNA"/>
</dbReference>
<proteinExistence type="predicted"/>
<dbReference type="AlphaFoldDB" id="A0A150KNH3"/>
<accession>A0A150KNH3</accession>